<feature type="domain" description="DUF4440" evidence="2">
    <location>
        <begin position="35"/>
        <end position="148"/>
    </location>
</feature>
<evidence type="ECO:0000256" key="1">
    <source>
        <dbReference type="SAM" id="SignalP"/>
    </source>
</evidence>
<reference evidence="4" key="1">
    <citation type="journal article" date="2019" name="Int. J. Syst. Evol. Microbiol.">
        <title>The Global Catalogue of Microorganisms (GCM) 10K type strain sequencing project: providing services to taxonomists for standard genome sequencing and annotation.</title>
        <authorList>
            <consortium name="The Broad Institute Genomics Platform"/>
            <consortium name="The Broad Institute Genome Sequencing Center for Infectious Disease"/>
            <person name="Wu L."/>
            <person name="Ma J."/>
        </authorList>
    </citation>
    <scope>NUCLEOTIDE SEQUENCE [LARGE SCALE GENOMIC DNA]</scope>
    <source>
        <strain evidence="4">CCUG 30340</strain>
    </source>
</reference>
<feature type="chain" id="PRO_5046595809" evidence="1">
    <location>
        <begin position="20"/>
        <end position="163"/>
    </location>
</feature>
<dbReference type="InterPro" id="IPR032710">
    <property type="entry name" value="NTF2-like_dom_sf"/>
</dbReference>
<gene>
    <name evidence="3" type="ORF">ACFO6Q_08305</name>
</gene>
<keyword evidence="1" id="KW-0732">Signal</keyword>
<evidence type="ECO:0000259" key="2">
    <source>
        <dbReference type="Pfam" id="PF14534"/>
    </source>
</evidence>
<comment type="caution">
    <text evidence="3">The sequence shown here is derived from an EMBL/GenBank/DDBJ whole genome shotgun (WGS) entry which is preliminary data.</text>
</comment>
<feature type="signal peptide" evidence="1">
    <location>
        <begin position="1"/>
        <end position="19"/>
    </location>
</feature>
<organism evidence="3 4">
    <name type="scientific">Dokdonella ginsengisoli</name>
    <dbReference type="NCBI Taxonomy" id="363846"/>
    <lineage>
        <taxon>Bacteria</taxon>
        <taxon>Pseudomonadati</taxon>
        <taxon>Pseudomonadota</taxon>
        <taxon>Gammaproteobacteria</taxon>
        <taxon>Lysobacterales</taxon>
        <taxon>Rhodanobacteraceae</taxon>
        <taxon>Dokdonella</taxon>
    </lineage>
</organism>
<sequence length="163" mass="17830">MKAMLVVLAALAGGNLASAAEPRETSPDAPLEQTISALDTAVFDAFNHCSDPGQLEKHASYFAENVEFYHDTGGVTWNRNDMLANTRKYVCGNFTRELVPGTLQVYPIKDFGALSKGTHRFCQVSSGKCEGMADFTILWHQSGNRWEITRVLSYGHRAAAGKS</sequence>
<dbReference type="InterPro" id="IPR027843">
    <property type="entry name" value="DUF4440"/>
</dbReference>
<accession>A0ABV9QSJ7</accession>
<dbReference type="Gene3D" id="3.10.450.50">
    <property type="match status" value="1"/>
</dbReference>
<dbReference type="Proteomes" id="UP001595886">
    <property type="component" value="Unassembled WGS sequence"/>
</dbReference>
<evidence type="ECO:0000313" key="3">
    <source>
        <dbReference type="EMBL" id="MFC4820323.1"/>
    </source>
</evidence>
<dbReference type="Pfam" id="PF14534">
    <property type="entry name" value="DUF4440"/>
    <property type="match status" value="1"/>
</dbReference>
<protein>
    <submittedName>
        <fullName evidence="3">Nuclear transport factor 2 family protein</fullName>
    </submittedName>
</protein>
<dbReference type="EMBL" id="JBHSHD010000007">
    <property type="protein sequence ID" value="MFC4820323.1"/>
    <property type="molecule type" value="Genomic_DNA"/>
</dbReference>
<proteinExistence type="predicted"/>
<evidence type="ECO:0000313" key="4">
    <source>
        <dbReference type="Proteomes" id="UP001595886"/>
    </source>
</evidence>
<keyword evidence="4" id="KW-1185">Reference proteome</keyword>
<dbReference type="SUPFAM" id="SSF54427">
    <property type="entry name" value="NTF2-like"/>
    <property type="match status" value="1"/>
</dbReference>
<dbReference type="RefSeq" id="WP_380020166.1">
    <property type="nucleotide sequence ID" value="NZ_JBHSHD010000007.1"/>
</dbReference>
<name>A0ABV9QSJ7_9GAMM</name>